<name>W0I0D9_9GAMM</name>
<keyword evidence="2" id="KW-0812">Transmembrane</keyword>
<accession>W0I0D9</accession>
<evidence type="ECO:0000313" key="3">
    <source>
        <dbReference type="EMBL" id="AHF77913.1"/>
    </source>
</evidence>
<dbReference type="HOGENOM" id="CLU_182249_0_0_6"/>
<proteinExistence type="predicted"/>
<gene>
    <name evidence="3" type="ORF">Sant_2902</name>
</gene>
<sequence length="98" mass="10591">MTWIASIFTNGWEWVAGIAAAAVALVSVYFGGKKIGTVQTQAKADVAATEKEIAQIQAIAKKQSDNIEVAKNVESENDALTDDASRDKLRKSKYNSED</sequence>
<keyword evidence="4" id="KW-1185">Reference proteome</keyword>
<protein>
    <submittedName>
        <fullName evidence="3">Phage protein</fullName>
    </submittedName>
</protein>
<reference evidence="3 4" key="1">
    <citation type="journal article" date="2014" name="Genome Biol. Evol.">
        <title>Genome degeneration and adaptation in a nascent stage of symbiosis.</title>
        <authorList>
            <person name="Oakeson K.F."/>
            <person name="Gil R."/>
            <person name="Clayton A.L."/>
            <person name="Dunn D.M."/>
            <person name="von Niederhausern A.C."/>
            <person name="Hamil C."/>
            <person name="Aoyagi A."/>
            <person name="Duval B."/>
            <person name="Baca A."/>
            <person name="Silva F.J."/>
            <person name="Vallier A."/>
            <person name="Jackson D.G."/>
            <person name="Latorre A."/>
            <person name="Weiss R.B."/>
            <person name="Heddi A."/>
            <person name="Moya A."/>
            <person name="Dale C."/>
        </authorList>
    </citation>
    <scope>NUCLEOTIDE SEQUENCE [LARGE SCALE GENOMIC DNA]</scope>
    <source>
        <strain evidence="3 4">HS1</strain>
    </source>
</reference>
<dbReference type="RefSeq" id="WP_025423061.1">
    <property type="nucleotide sequence ID" value="NZ_CP006569.1"/>
</dbReference>
<organism evidence="3 4">
    <name type="scientific">Sodalis praecaptivus</name>
    <dbReference type="NCBI Taxonomy" id="1239307"/>
    <lineage>
        <taxon>Bacteria</taxon>
        <taxon>Pseudomonadati</taxon>
        <taxon>Pseudomonadota</taxon>
        <taxon>Gammaproteobacteria</taxon>
        <taxon>Enterobacterales</taxon>
        <taxon>Bruguierivoracaceae</taxon>
        <taxon>Sodalis</taxon>
    </lineage>
</organism>
<evidence type="ECO:0000256" key="2">
    <source>
        <dbReference type="SAM" id="Phobius"/>
    </source>
</evidence>
<keyword evidence="2" id="KW-1133">Transmembrane helix</keyword>
<evidence type="ECO:0000256" key="1">
    <source>
        <dbReference type="SAM" id="MobiDB-lite"/>
    </source>
</evidence>
<feature type="transmembrane region" description="Helical" evidence="2">
    <location>
        <begin position="12"/>
        <end position="31"/>
    </location>
</feature>
<evidence type="ECO:0000313" key="4">
    <source>
        <dbReference type="Proteomes" id="UP000019028"/>
    </source>
</evidence>
<dbReference type="AlphaFoldDB" id="W0I0D9"/>
<dbReference type="Proteomes" id="UP000019028">
    <property type="component" value="Chromosome"/>
</dbReference>
<feature type="compositionally biased region" description="Basic residues" evidence="1">
    <location>
        <begin position="88"/>
        <end position="98"/>
    </location>
</feature>
<keyword evidence="2" id="KW-0472">Membrane</keyword>
<feature type="region of interest" description="Disordered" evidence="1">
    <location>
        <begin position="74"/>
        <end position="98"/>
    </location>
</feature>
<dbReference type="EMBL" id="CP006569">
    <property type="protein sequence ID" value="AHF77913.1"/>
    <property type="molecule type" value="Genomic_DNA"/>
</dbReference>
<dbReference type="KEGG" id="sod:Sant_2902"/>